<dbReference type="GO" id="GO:0030436">
    <property type="term" value="P:asexual sporulation"/>
    <property type="evidence" value="ECO:0007669"/>
    <property type="project" value="InterPro"/>
</dbReference>
<name>A0A1H1CF46_9BACI</name>
<keyword evidence="5" id="KW-1185">Reference proteome</keyword>
<keyword evidence="1 3" id="KW-0472">Membrane</keyword>
<comment type="subunit">
    <text evidence="1">Self-associates. Interacts with SigE. Interacts with SpoIIR.</text>
</comment>
<feature type="transmembrane region" description="Helical" evidence="3">
    <location>
        <begin position="65"/>
        <end position="82"/>
    </location>
</feature>
<keyword evidence="1" id="KW-1003">Cell membrane</keyword>
<keyword evidence="1" id="KW-0749">Sporulation</keyword>
<keyword evidence="1" id="KW-0378">Hydrolase</keyword>
<sequence length="306" mass="34955">MTIYLDAVWLLNFFLDLMLLMLTQALAKDSTQKVRIIFGAFIASLLVPLSIFYPNSFFTSVIGKLIYSIIIILCAFQFRSIYRMIKLLLLFYFTTFAIGGGLIGIHFLLQNPVGLSANGILTFNSGYGDPISWLFIVIGFPLVWIFTKGRMDKHAVEKIRYDQLCPITIQIGNTSKSTTGYIDSGNQLVDPFTKKPVIICDEHFLKQWFSSVEWEMLKVAHDELDFEKLPKDWENRINIIPFQGVEGNRSFMMAIKPDNIVIFYNDQKIVTHKILIGIQFADLTKDQSYHCLLHPQIVKMATANSA</sequence>
<feature type="active site" evidence="2">
    <location>
        <position position="183"/>
    </location>
</feature>
<comment type="subcellular location">
    <subcellularLocation>
        <location evidence="1">Cell membrane</location>
    </subcellularLocation>
</comment>
<evidence type="ECO:0000256" key="1">
    <source>
        <dbReference type="PIRNR" id="PIRNR018571"/>
    </source>
</evidence>
<protein>
    <recommendedName>
        <fullName evidence="1">Sporulation sigma-E factor-processing peptidase</fullName>
        <ecNumber evidence="1">3.4.23.-</ecNumber>
    </recommendedName>
    <alternativeName>
        <fullName evidence="1">Membrane-associated aspartic protease</fullName>
    </alternativeName>
    <alternativeName>
        <fullName evidence="1">Stage II sporulation protein GA</fullName>
    </alternativeName>
</protein>
<evidence type="ECO:0000313" key="4">
    <source>
        <dbReference type="EMBL" id="SDQ62803.1"/>
    </source>
</evidence>
<comment type="function">
    <text evidence="1">Probable aspartic protease that is responsible for the proteolytic cleavage of the RNA polymerase sigma E factor (SigE/spoIIGB) to yield the active peptide in the mother cell during sporulation. Responds to a signal from the forespore that is triggered by the extracellular signal protein SpoIIR.</text>
</comment>
<dbReference type="Pfam" id="PF03419">
    <property type="entry name" value="Peptidase_U4"/>
    <property type="match status" value="1"/>
</dbReference>
<keyword evidence="1" id="KW-0064">Aspartyl protease</keyword>
<feature type="transmembrane region" description="Helical" evidence="3">
    <location>
        <begin position="6"/>
        <end position="27"/>
    </location>
</feature>
<organism evidence="4 5">
    <name type="scientific">Virgibacillus salinus</name>
    <dbReference type="NCBI Taxonomy" id="553311"/>
    <lineage>
        <taxon>Bacteria</taxon>
        <taxon>Bacillati</taxon>
        <taxon>Bacillota</taxon>
        <taxon>Bacilli</taxon>
        <taxon>Bacillales</taxon>
        <taxon>Bacillaceae</taxon>
        <taxon>Virgibacillus</taxon>
    </lineage>
</organism>
<dbReference type="Proteomes" id="UP000199444">
    <property type="component" value="Unassembled WGS sequence"/>
</dbReference>
<evidence type="ECO:0000313" key="5">
    <source>
        <dbReference type="Proteomes" id="UP000199444"/>
    </source>
</evidence>
<dbReference type="InterPro" id="IPR005081">
    <property type="entry name" value="SpoIIGA"/>
</dbReference>
<keyword evidence="3" id="KW-0812">Transmembrane</keyword>
<dbReference type="NCBIfam" id="TIGR02854">
    <property type="entry name" value="spore_II_GA"/>
    <property type="match status" value="1"/>
</dbReference>
<dbReference type="STRING" id="553311.SAMN05216231_2222"/>
<gene>
    <name evidence="4" type="ORF">SAMN05216231_2222</name>
</gene>
<evidence type="ECO:0000256" key="2">
    <source>
        <dbReference type="PIRSR" id="PIRSR018571-1"/>
    </source>
</evidence>
<dbReference type="GO" id="GO:0006508">
    <property type="term" value="P:proteolysis"/>
    <property type="evidence" value="ECO:0007669"/>
    <property type="project" value="UniProtKB-KW"/>
</dbReference>
<dbReference type="AlphaFoldDB" id="A0A1H1CF46"/>
<dbReference type="EC" id="3.4.23.-" evidence="1"/>
<dbReference type="GO" id="GO:0005886">
    <property type="term" value="C:plasma membrane"/>
    <property type="evidence" value="ECO:0007669"/>
    <property type="project" value="UniProtKB-SubCell"/>
</dbReference>
<feature type="transmembrane region" description="Helical" evidence="3">
    <location>
        <begin position="130"/>
        <end position="147"/>
    </location>
</feature>
<feature type="transmembrane region" description="Helical" evidence="3">
    <location>
        <begin position="89"/>
        <end position="110"/>
    </location>
</feature>
<evidence type="ECO:0000256" key="3">
    <source>
        <dbReference type="SAM" id="Phobius"/>
    </source>
</evidence>
<dbReference type="GO" id="GO:0030435">
    <property type="term" value="P:sporulation resulting in formation of a cellular spore"/>
    <property type="evidence" value="ECO:0007669"/>
    <property type="project" value="UniProtKB-KW"/>
</dbReference>
<dbReference type="PIRSF" id="PIRSF018571">
    <property type="entry name" value="SpoIIGA"/>
    <property type="match status" value="1"/>
</dbReference>
<proteinExistence type="inferred from homology"/>
<dbReference type="GO" id="GO:0004190">
    <property type="term" value="F:aspartic-type endopeptidase activity"/>
    <property type="evidence" value="ECO:0007669"/>
    <property type="project" value="UniProtKB-KW"/>
</dbReference>
<accession>A0A1H1CF46</accession>
<keyword evidence="1" id="KW-0645">Protease</keyword>
<feature type="transmembrane region" description="Helical" evidence="3">
    <location>
        <begin position="34"/>
        <end position="53"/>
    </location>
</feature>
<keyword evidence="3" id="KW-1133">Transmembrane helix</keyword>
<dbReference type="RefSeq" id="WP_092493031.1">
    <property type="nucleotide sequence ID" value="NZ_FNKD01000002.1"/>
</dbReference>
<comment type="similarity">
    <text evidence="1">Belongs to the peptidase U4 family.</text>
</comment>
<reference evidence="4 5" key="1">
    <citation type="submission" date="2016-10" db="EMBL/GenBank/DDBJ databases">
        <authorList>
            <person name="de Groot N.N."/>
        </authorList>
    </citation>
    <scope>NUCLEOTIDE SEQUENCE [LARGE SCALE GENOMIC DNA]</scope>
    <source>
        <strain evidence="4 5">CGMCC 1.10449</strain>
    </source>
</reference>
<dbReference type="EMBL" id="FNKD01000002">
    <property type="protein sequence ID" value="SDQ62803.1"/>
    <property type="molecule type" value="Genomic_DNA"/>
</dbReference>